<sequence>MKRLFMFFAMLAGCLAASNATVVTGDVTFDYYGNPQPVNSGTVVLNQDGSAVHSVSVVTGYDPQTYRSYARYAIEGVAEGTYTLVFRGQGYGSVKSYTAQVTVDPGVDTLTYDIAAEDDPTHVFMTVVTYQGPYSWNSPTVPGVEVTCTLADEVQEGTTDSYGSIQFFCDTSSLYTLSFHKEGYEDTSFETKAVESSYYGGVSAKRVQVYLTEDLGVQVAVSGKVTLDGEEWDEFLSMSTEQIALVSSLDKTYASRVVNGAYSFPEVTVGDARFFVQNTSGYTAAESRNFRVKTPADGAVTIAGDAGDTFTQDIVIERIGATVTGRVTGTDGAALRNQAFVRMESSDTVYSAYTDYSGAFSMDGIPEGTYALQLTSAGMDTATGQVEVDFAALGTGSVNAGTFELSPVATDIRLYGIARYYNNSLYRYDTVAGMLFSVYDSAGVVLIDSVRADDKGWFETTIHGYLNEYYTISCTHPSINDYTTSLFVTADAMDLTGRLNLEAGTPDLYSVLDPKAEKIRDSLAVRLSWEWPQELLDDYGTTYQIMRITINKKEDMSVPYGSSVGMLMPVAGEDLPTSYVDTAVEAGATYFYNFEVQYSAPTYGSRSTQWNDSIMVKVVDTYALTLAADPAEGGTLSGAGEYEAGAEVSVEATANEGWRFVAWMSESDTLSKETGYVFTIVSDTALTALFAEEEEPQPEMYTLVLAADPAEGGTVSGAGEYEAGTEVSVEATAN</sequence>
<dbReference type="Pfam" id="PF18998">
    <property type="entry name" value="Flg_new_2"/>
    <property type="match status" value="2"/>
</dbReference>
<gene>
    <name evidence="3" type="ORF">IAB08_10410</name>
</gene>
<evidence type="ECO:0000259" key="2">
    <source>
        <dbReference type="Pfam" id="PF18998"/>
    </source>
</evidence>
<keyword evidence="3" id="KW-0378">Hydrolase</keyword>
<evidence type="ECO:0000313" key="4">
    <source>
        <dbReference type="Proteomes" id="UP000823612"/>
    </source>
</evidence>
<keyword evidence="3" id="KW-0121">Carboxypeptidase</keyword>
<feature type="domain" description="Bacterial repeat" evidence="2">
    <location>
        <begin position="704"/>
        <end position="734"/>
    </location>
</feature>
<feature type="signal peptide" evidence="1">
    <location>
        <begin position="1"/>
        <end position="22"/>
    </location>
</feature>
<dbReference type="Gene3D" id="2.60.40.1120">
    <property type="entry name" value="Carboxypeptidase-like, regulatory domain"/>
    <property type="match status" value="1"/>
</dbReference>
<feature type="non-terminal residue" evidence="3">
    <location>
        <position position="734"/>
    </location>
</feature>
<evidence type="ECO:0000256" key="1">
    <source>
        <dbReference type="SAM" id="SignalP"/>
    </source>
</evidence>
<keyword evidence="1" id="KW-0732">Signal</keyword>
<comment type="caution">
    <text evidence="3">The sequence shown here is derived from an EMBL/GenBank/DDBJ whole genome shotgun (WGS) entry which is preliminary data.</text>
</comment>
<reference evidence="3" key="2">
    <citation type="journal article" date="2021" name="PeerJ">
        <title>Extensive microbial diversity within the chicken gut microbiome revealed by metagenomics and culture.</title>
        <authorList>
            <person name="Gilroy R."/>
            <person name="Ravi A."/>
            <person name="Getino M."/>
            <person name="Pursley I."/>
            <person name="Horton D.L."/>
            <person name="Alikhan N.F."/>
            <person name="Baker D."/>
            <person name="Gharbi K."/>
            <person name="Hall N."/>
            <person name="Watson M."/>
            <person name="Adriaenssens E.M."/>
            <person name="Foster-Nyarko E."/>
            <person name="Jarju S."/>
            <person name="Secka A."/>
            <person name="Antonio M."/>
            <person name="Oren A."/>
            <person name="Chaudhuri R.R."/>
            <person name="La Ragione R."/>
            <person name="Hildebrand F."/>
            <person name="Pallen M.J."/>
        </authorList>
    </citation>
    <scope>NUCLEOTIDE SEQUENCE</scope>
    <source>
        <strain evidence="3">2889</strain>
    </source>
</reference>
<dbReference type="EMBL" id="JADIMZ010000165">
    <property type="protein sequence ID" value="MBO8433685.1"/>
    <property type="molecule type" value="Genomic_DNA"/>
</dbReference>
<dbReference type="GO" id="GO:0030246">
    <property type="term" value="F:carbohydrate binding"/>
    <property type="evidence" value="ECO:0007669"/>
    <property type="project" value="InterPro"/>
</dbReference>
<feature type="domain" description="Bacterial repeat" evidence="2">
    <location>
        <begin position="625"/>
        <end position="692"/>
    </location>
</feature>
<protein>
    <submittedName>
        <fullName evidence="3">Carboxypeptidase regulatory-like domain-containing protein</fullName>
    </submittedName>
</protein>
<reference evidence="3" key="1">
    <citation type="submission" date="2020-10" db="EMBL/GenBank/DDBJ databases">
        <authorList>
            <person name="Gilroy R."/>
        </authorList>
    </citation>
    <scope>NUCLEOTIDE SEQUENCE</scope>
    <source>
        <strain evidence="3">2889</strain>
    </source>
</reference>
<name>A0A9D9H087_9BACT</name>
<evidence type="ECO:0000313" key="3">
    <source>
        <dbReference type="EMBL" id="MBO8433685.1"/>
    </source>
</evidence>
<keyword evidence="3" id="KW-0645">Protease</keyword>
<dbReference type="Proteomes" id="UP000823612">
    <property type="component" value="Unassembled WGS sequence"/>
</dbReference>
<dbReference type="InterPro" id="IPR044060">
    <property type="entry name" value="Bacterial_rp_domain"/>
</dbReference>
<feature type="chain" id="PRO_5039482382" evidence="1">
    <location>
        <begin position="23"/>
        <end position="734"/>
    </location>
</feature>
<dbReference type="Pfam" id="PF13620">
    <property type="entry name" value="CarboxypepD_reg"/>
    <property type="match status" value="1"/>
</dbReference>
<proteinExistence type="predicted"/>
<dbReference type="SUPFAM" id="SSF49452">
    <property type="entry name" value="Starch-binding domain-like"/>
    <property type="match status" value="1"/>
</dbReference>
<accession>A0A9D9H087</accession>
<dbReference type="GO" id="GO:0004180">
    <property type="term" value="F:carboxypeptidase activity"/>
    <property type="evidence" value="ECO:0007669"/>
    <property type="project" value="UniProtKB-KW"/>
</dbReference>
<organism evidence="3 4">
    <name type="scientific">Candidatus Pullibacteroides excrementavium</name>
    <dbReference type="NCBI Taxonomy" id="2840905"/>
    <lineage>
        <taxon>Bacteria</taxon>
        <taxon>Pseudomonadati</taxon>
        <taxon>Bacteroidota</taxon>
        <taxon>Bacteroidia</taxon>
        <taxon>Bacteroidales</taxon>
        <taxon>Candidatus Pullibacteroides</taxon>
    </lineage>
</organism>
<dbReference type="AlphaFoldDB" id="A0A9D9H087"/>
<dbReference type="InterPro" id="IPR013784">
    <property type="entry name" value="Carb-bd-like_fold"/>
</dbReference>